<dbReference type="Proteomes" id="UP000189674">
    <property type="component" value="Chromosome"/>
</dbReference>
<evidence type="ECO:0000313" key="8">
    <source>
        <dbReference type="Proteomes" id="UP000189674"/>
    </source>
</evidence>
<dbReference type="RefSeq" id="WP_169853033.1">
    <property type="nucleotide sequence ID" value="NZ_CP019791.1"/>
</dbReference>
<dbReference type="InterPro" id="IPR012902">
    <property type="entry name" value="N_methyl_site"/>
</dbReference>
<dbReference type="PANTHER" id="PTHR30093">
    <property type="entry name" value="GENERAL SECRETION PATHWAY PROTEIN G"/>
    <property type="match status" value="1"/>
</dbReference>
<keyword evidence="4 6" id="KW-1133">Transmembrane helix</keyword>
<dbReference type="Gene3D" id="3.30.700.10">
    <property type="entry name" value="Glycoprotein, Type 4 Pilin"/>
    <property type="match status" value="1"/>
</dbReference>
<dbReference type="NCBIfam" id="TIGR02532">
    <property type="entry name" value="IV_pilin_GFxxxE"/>
    <property type="match status" value="1"/>
</dbReference>
<evidence type="ECO:0000256" key="2">
    <source>
        <dbReference type="ARBA" id="ARBA00022481"/>
    </source>
</evidence>
<accession>A0A1U9NKW6</accession>
<evidence type="ECO:0000256" key="4">
    <source>
        <dbReference type="ARBA" id="ARBA00022989"/>
    </source>
</evidence>
<proteinExistence type="predicted"/>
<dbReference type="InterPro" id="IPR045584">
    <property type="entry name" value="Pilin-like"/>
</dbReference>
<dbReference type="SUPFAM" id="SSF54523">
    <property type="entry name" value="Pili subunits"/>
    <property type="match status" value="1"/>
</dbReference>
<protein>
    <submittedName>
        <fullName evidence="7">PilD-dependent protein PddA</fullName>
    </submittedName>
</protein>
<dbReference type="GO" id="GO:0016020">
    <property type="term" value="C:membrane"/>
    <property type="evidence" value="ECO:0007669"/>
    <property type="project" value="UniProtKB-SubCell"/>
</dbReference>
<keyword evidence="5 6" id="KW-0472">Membrane</keyword>
<dbReference type="AlphaFoldDB" id="A0A1U9NKW6"/>
<dbReference type="PANTHER" id="PTHR30093:SF44">
    <property type="entry name" value="TYPE II SECRETION SYSTEM CORE PROTEIN G"/>
    <property type="match status" value="1"/>
</dbReference>
<keyword evidence="3 6" id="KW-0812">Transmembrane</keyword>
<name>A0A1U9NKW6_9BACT</name>
<evidence type="ECO:0000256" key="3">
    <source>
        <dbReference type="ARBA" id="ARBA00022692"/>
    </source>
</evidence>
<evidence type="ECO:0000313" key="7">
    <source>
        <dbReference type="EMBL" id="AQT68156.1"/>
    </source>
</evidence>
<evidence type="ECO:0000256" key="1">
    <source>
        <dbReference type="ARBA" id="ARBA00004167"/>
    </source>
</evidence>
<sequence length="266" mass="30515">MRKVERKGFTLIELLVVISIIALLLAIMMPALGMVKEKAKFVVCRTNLKSIILGSKLYANDNASKMPSYNYNGLWINDISEYMEDVDEARYCASTKVKEERAEDVADQSYDFGDARTAWMWNWGTNEPEYGSYSINAWFYDYNEAQVEGFTPEQRAALWKNLGNVRQASNVPLFADSKWLDGRPMDTDYIPEDYDLGGRSTTAGGSMCRYIMDRHGKQTGVAFVDGHVDAVALSDMWTLKWNRTWRAKQDVKRGENWDGTPIYRKR</sequence>
<reference evidence="8" key="1">
    <citation type="submission" date="2017-02" db="EMBL/GenBank/DDBJ databases">
        <title>Comparative genomics and description of representatives of a novel lineage of planctomycetes thriving in anoxic sediments.</title>
        <authorList>
            <person name="Spring S."/>
            <person name="Bunk B."/>
            <person name="Sproer C."/>
        </authorList>
    </citation>
    <scope>NUCLEOTIDE SEQUENCE [LARGE SCALE GENOMIC DNA]</scope>
    <source>
        <strain evidence="8">ST-NAGAB-D1</strain>
    </source>
</reference>
<organism evidence="7 8">
    <name type="scientific">Anaerohalosphaera lusitana</name>
    <dbReference type="NCBI Taxonomy" id="1936003"/>
    <lineage>
        <taxon>Bacteria</taxon>
        <taxon>Pseudomonadati</taxon>
        <taxon>Planctomycetota</taxon>
        <taxon>Phycisphaerae</taxon>
        <taxon>Sedimentisphaerales</taxon>
        <taxon>Anaerohalosphaeraceae</taxon>
        <taxon>Anaerohalosphaera</taxon>
    </lineage>
</organism>
<evidence type="ECO:0000256" key="6">
    <source>
        <dbReference type="SAM" id="Phobius"/>
    </source>
</evidence>
<feature type="transmembrane region" description="Helical" evidence="6">
    <location>
        <begin position="12"/>
        <end position="35"/>
    </location>
</feature>
<dbReference type="EMBL" id="CP019791">
    <property type="protein sequence ID" value="AQT68156.1"/>
    <property type="molecule type" value="Genomic_DNA"/>
</dbReference>
<dbReference type="PROSITE" id="PS00409">
    <property type="entry name" value="PROKAR_NTER_METHYL"/>
    <property type="match status" value="1"/>
</dbReference>
<dbReference type="KEGG" id="alus:STSP2_01311"/>
<dbReference type="STRING" id="1936003.STSP2_01311"/>
<dbReference type="Pfam" id="PF07963">
    <property type="entry name" value="N_methyl"/>
    <property type="match status" value="1"/>
</dbReference>
<evidence type="ECO:0000256" key="5">
    <source>
        <dbReference type="ARBA" id="ARBA00023136"/>
    </source>
</evidence>
<keyword evidence="8" id="KW-1185">Reference proteome</keyword>
<gene>
    <name evidence="7" type="primary">xcpT_4</name>
    <name evidence="7" type="ORF">STSP2_01311</name>
</gene>
<comment type="subcellular location">
    <subcellularLocation>
        <location evidence="1">Membrane</location>
        <topology evidence="1">Single-pass membrane protein</topology>
    </subcellularLocation>
</comment>
<keyword evidence="2" id="KW-0488">Methylation</keyword>